<keyword evidence="5" id="KW-1133">Transmembrane helix</keyword>
<dbReference type="OrthoDB" id="6087268at2759"/>
<comment type="subcellular location">
    <subcellularLocation>
        <location evidence="1">Endomembrane system</location>
    </subcellularLocation>
</comment>
<dbReference type="AlphaFoldDB" id="A0A1X7V3T8"/>
<dbReference type="GO" id="GO:0012505">
    <property type="term" value="C:endomembrane system"/>
    <property type="evidence" value="ECO:0007669"/>
    <property type="project" value="UniProtKB-SubCell"/>
</dbReference>
<dbReference type="Gene3D" id="2.70.130.10">
    <property type="entry name" value="Mannose-6-phosphate receptor binding domain"/>
    <property type="match status" value="1"/>
</dbReference>
<feature type="chain" id="PRO_5012643341" description="MRH domain-containing protein" evidence="8">
    <location>
        <begin position="37"/>
        <end position="190"/>
    </location>
</feature>
<dbReference type="EnsemblMetazoa" id="Aqu2.1.34930_001">
    <property type="protein sequence ID" value="Aqu2.1.34930_001"/>
    <property type="gene ID" value="Aqu2.1.34930"/>
</dbReference>
<protein>
    <recommendedName>
        <fullName evidence="9">MRH domain-containing protein</fullName>
    </recommendedName>
</protein>
<gene>
    <name evidence="10" type="primary">109581225</name>
</gene>
<name>A0A1X7V3T8_AMPQE</name>
<dbReference type="KEGG" id="aqu:109581225"/>
<proteinExistence type="predicted"/>
<evidence type="ECO:0000256" key="1">
    <source>
        <dbReference type="ARBA" id="ARBA00004308"/>
    </source>
</evidence>
<evidence type="ECO:0000259" key="9">
    <source>
        <dbReference type="PROSITE" id="PS51914"/>
    </source>
</evidence>
<evidence type="ECO:0000256" key="4">
    <source>
        <dbReference type="ARBA" id="ARBA00022729"/>
    </source>
</evidence>
<dbReference type="InterPro" id="IPR009011">
    <property type="entry name" value="Man6P_isomerase_rcpt-bd_dom_sf"/>
</dbReference>
<keyword evidence="11" id="KW-1185">Reference proteome</keyword>
<evidence type="ECO:0000256" key="7">
    <source>
        <dbReference type="ARBA" id="ARBA00023157"/>
    </source>
</evidence>
<keyword evidence="3" id="KW-0812">Transmembrane</keyword>
<feature type="signal peptide" evidence="8">
    <location>
        <begin position="1"/>
        <end position="36"/>
    </location>
</feature>
<dbReference type="InterPro" id="IPR044865">
    <property type="entry name" value="MRH_dom"/>
</dbReference>
<dbReference type="PANTHER" id="PTHR15071">
    <property type="entry name" value="MANNOSE-6-PHOSPHATE RECEPTOR FAMILY MEMBER"/>
    <property type="match status" value="1"/>
</dbReference>
<evidence type="ECO:0000256" key="8">
    <source>
        <dbReference type="SAM" id="SignalP"/>
    </source>
</evidence>
<dbReference type="PROSITE" id="PS51914">
    <property type="entry name" value="MRH"/>
    <property type="match status" value="1"/>
</dbReference>
<keyword evidence="7" id="KW-1015">Disulfide bond</keyword>
<evidence type="ECO:0000256" key="2">
    <source>
        <dbReference type="ARBA" id="ARBA00022448"/>
    </source>
</evidence>
<feature type="domain" description="MRH" evidence="9">
    <location>
        <begin position="39"/>
        <end position="190"/>
    </location>
</feature>
<evidence type="ECO:0000313" key="10">
    <source>
        <dbReference type="EnsemblMetazoa" id="Aqu2.1.34930_001"/>
    </source>
</evidence>
<reference evidence="10" key="2">
    <citation type="submission" date="2017-05" db="UniProtKB">
        <authorList>
            <consortium name="EnsemblMetazoa"/>
        </authorList>
    </citation>
    <scope>IDENTIFICATION</scope>
</reference>
<dbReference type="Proteomes" id="UP000007879">
    <property type="component" value="Unassembled WGS sequence"/>
</dbReference>
<reference evidence="11" key="1">
    <citation type="journal article" date="2010" name="Nature">
        <title>The Amphimedon queenslandica genome and the evolution of animal complexity.</title>
        <authorList>
            <person name="Srivastava M."/>
            <person name="Simakov O."/>
            <person name="Chapman J."/>
            <person name="Fahey B."/>
            <person name="Gauthier M.E."/>
            <person name="Mitros T."/>
            <person name="Richards G.S."/>
            <person name="Conaco C."/>
            <person name="Dacre M."/>
            <person name="Hellsten U."/>
            <person name="Larroux C."/>
            <person name="Putnam N.H."/>
            <person name="Stanke M."/>
            <person name="Adamska M."/>
            <person name="Darling A."/>
            <person name="Degnan S.M."/>
            <person name="Oakley T.H."/>
            <person name="Plachetzki D.C."/>
            <person name="Zhai Y."/>
            <person name="Adamski M."/>
            <person name="Calcino A."/>
            <person name="Cummins S.F."/>
            <person name="Goodstein D.M."/>
            <person name="Harris C."/>
            <person name="Jackson D.J."/>
            <person name="Leys S.P."/>
            <person name="Shu S."/>
            <person name="Woodcroft B.J."/>
            <person name="Vervoort M."/>
            <person name="Kosik K.S."/>
            <person name="Manning G."/>
            <person name="Degnan B.M."/>
            <person name="Rokhsar D.S."/>
        </authorList>
    </citation>
    <scope>NUCLEOTIDE SEQUENCE [LARGE SCALE GENOMIC DNA]</scope>
</reference>
<keyword evidence="2" id="KW-0813">Transport</keyword>
<evidence type="ECO:0000256" key="3">
    <source>
        <dbReference type="ARBA" id="ARBA00022692"/>
    </source>
</evidence>
<organism evidence="10">
    <name type="scientific">Amphimedon queenslandica</name>
    <name type="common">Sponge</name>
    <dbReference type="NCBI Taxonomy" id="400682"/>
    <lineage>
        <taxon>Eukaryota</taxon>
        <taxon>Metazoa</taxon>
        <taxon>Porifera</taxon>
        <taxon>Demospongiae</taxon>
        <taxon>Heteroscleromorpha</taxon>
        <taxon>Haplosclerida</taxon>
        <taxon>Niphatidae</taxon>
        <taxon>Amphimedon</taxon>
    </lineage>
</organism>
<keyword evidence="6" id="KW-0472">Membrane</keyword>
<evidence type="ECO:0000256" key="6">
    <source>
        <dbReference type="ARBA" id="ARBA00023136"/>
    </source>
</evidence>
<sequence>MSRVCTTAVSLYKMSNHISFIVVLFLLLAVALSVRGDVNDCKVSIGGKNFDLSPLKKEYSWKQSVYDTSNNVLTNISFSDTVNVTIQLGICQNVSSPMSGCSGSGPIFMMRSDTEKCVNLGSLNVARFEPNPFQDGVYMDLYDGDMIDHITRYEARIYFVCSQSELDGPYFEHLKDSNQAHFHVSTKYAC</sequence>
<dbReference type="EnsemblMetazoa" id="XM_019995160.1">
    <property type="protein sequence ID" value="XP_019850719.1"/>
    <property type="gene ID" value="LOC109581225"/>
</dbReference>
<evidence type="ECO:0000313" key="11">
    <source>
        <dbReference type="Proteomes" id="UP000007879"/>
    </source>
</evidence>
<dbReference type="SUPFAM" id="SSF50911">
    <property type="entry name" value="Mannose 6-phosphate receptor domain"/>
    <property type="match status" value="1"/>
</dbReference>
<dbReference type="InParanoid" id="A0A1X7V3T8"/>
<evidence type="ECO:0000256" key="5">
    <source>
        <dbReference type="ARBA" id="ARBA00022989"/>
    </source>
</evidence>
<keyword evidence="4 8" id="KW-0732">Signal</keyword>
<accession>A0A1X7V3T8</accession>